<protein>
    <submittedName>
        <fullName evidence="2">Uncharacterized protein</fullName>
    </submittedName>
</protein>
<dbReference type="EMBL" id="JAMSHJ010000002">
    <property type="protein sequence ID" value="KAI5433881.1"/>
    <property type="molecule type" value="Genomic_DNA"/>
</dbReference>
<dbReference type="Proteomes" id="UP001058974">
    <property type="component" value="Chromosome 2"/>
</dbReference>
<reference evidence="2 3" key="1">
    <citation type="journal article" date="2022" name="Nat. Genet.">
        <title>Improved pea reference genome and pan-genome highlight genomic features and evolutionary characteristics.</title>
        <authorList>
            <person name="Yang T."/>
            <person name="Liu R."/>
            <person name="Luo Y."/>
            <person name="Hu S."/>
            <person name="Wang D."/>
            <person name="Wang C."/>
            <person name="Pandey M.K."/>
            <person name="Ge S."/>
            <person name="Xu Q."/>
            <person name="Li N."/>
            <person name="Li G."/>
            <person name="Huang Y."/>
            <person name="Saxena R.K."/>
            <person name="Ji Y."/>
            <person name="Li M."/>
            <person name="Yan X."/>
            <person name="He Y."/>
            <person name="Liu Y."/>
            <person name="Wang X."/>
            <person name="Xiang C."/>
            <person name="Varshney R.K."/>
            <person name="Ding H."/>
            <person name="Gao S."/>
            <person name="Zong X."/>
        </authorList>
    </citation>
    <scope>NUCLEOTIDE SEQUENCE [LARGE SCALE GENOMIC DNA]</scope>
    <source>
        <strain evidence="2 3">cv. Zhongwan 6</strain>
    </source>
</reference>
<evidence type="ECO:0000313" key="3">
    <source>
        <dbReference type="Proteomes" id="UP001058974"/>
    </source>
</evidence>
<comment type="caution">
    <text evidence="2">The sequence shown here is derived from an EMBL/GenBank/DDBJ whole genome shotgun (WGS) entry which is preliminary data.</text>
</comment>
<evidence type="ECO:0000256" key="1">
    <source>
        <dbReference type="SAM" id="MobiDB-lite"/>
    </source>
</evidence>
<feature type="region of interest" description="Disordered" evidence="1">
    <location>
        <begin position="116"/>
        <end position="138"/>
    </location>
</feature>
<dbReference type="AlphaFoldDB" id="A0A9D5B8L9"/>
<evidence type="ECO:0000313" key="2">
    <source>
        <dbReference type="EMBL" id="KAI5433881.1"/>
    </source>
</evidence>
<sequence>MEFEEYCWDWSVQEDKYNFLPYFEEEYEMEQPMIEEHITPLASPTPRLDETSSSERTPRLRRIEELYKSLLHIATGVEVEKDRRTQKSILRAIGQIEIRADLMDAHYQLKSEVLLNGTPQEEENGTEKGISPKNQQTLSQIPVTASRRSGYNALAAKETLCLSASSKKKFSTTQYPPAITTQFKPPNTSNLPMSNNLERRTLPVFIPNRMFLLKPELSKQYK</sequence>
<accession>A0A9D5B8L9</accession>
<dbReference type="Gramene" id="Psat02G0092700-T1">
    <property type="protein sequence ID" value="KAI5433881.1"/>
    <property type="gene ID" value="KIW84_020927"/>
</dbReference>
<gene>
    <name evidence="2" type="ORF">KIW84_020927</name>
</gene>
<name>A0A9D5B8L9_PEA</name>
<organism evidence="2 3">
    <name type="scientific">Pisum sativum</name>
    <name type="common">Garden pea</name>
    <name type="synonym">Lathyrus oleraceus</name>
    <dbReference type="NCBI Taxonomy" id="3888"/>
    <lineage>
        <taxon>Eukaryota</taxon>
        <taxon>Viridiplantae</taxon>
        <taxon>Streptophyta</taxon>
        <taxon>Embryophyta</taxon>
        <taxon>Tracheophyta</taxon>
        <taxon>Spermatophyta</taxon>
        <taxon>Magnoliopsida</taxon>
        <taxon>eudicotyledons</taxon>
        <taxon>Gunneridae</taxon>
        <taxon>Pentapetalae</taxon>
        <taxon>rosids</taxon>
        <taxon>fabids</taxon>
        <taxon>Fabales</taxon>
        <taxon>Fabaceae</taxon>
        <taxon>Papilionoideae</taxon>
        <taxon>50 kb inversion clade</taxon>
        <taxon>NPAAA clade</taxon>
        <taxon>Hologalegina</taxon>
        <taxon>IRL clade</taxon>
        <taxon>Fabeae</taxon>
        <taxon>Lathyrus</taxon>
    </lineage>
</organism>
<keyword evidence="3" id="KW-1185">Reference proteome</keyword>
<proteinExistence type="predicted"/>